<dbReference type="InterPro" id="IPR023393">
    <property type="entry name" value="START-like_dom_sf"/>
</dbReference>
<name>A0A3S3ACY5_9NOCA</name>
<accession>A0A3S3ACY5</accession>
<dbReference type="CDD" id="cd08898">
    <property type="entry name" value="SRPBCC_CalC_Aha1-like_5"/>
    <property type="match status" value="1"/>
</dbReference>
<dbReference type="Pfam" id="PF08327">
    <property type="entry name" value="AHSA1"/>
    <property type="match status" value="1"/>
</dbReference>
<dbReference type="RefSeq" id="WP_127918320.1">
    <property type="nucleotide sequence ID" value="NZ_RKLP01000013.1"/>
</dbReference>
<dbReference type="SUPFAM" id="SSF55961">
    <property type="entry name" value="Bet v1-like"/>
    <property type="match status" value="1"/>
</dbReference>
<dbReference type="Gene3D" id="3.30.530.20">
    <property type="match status" value="1"/>
</dbReference>
<dbReference type="Proteomes" id="UP000286208">
    <property type="component" value="Unassembled WGS sequence"/>
</dbReference>
<comment type="similarity">
    <text evidence="1">Belongs to the AHA1 family.</text>
</comment>
<evidence type="ECO:0000313" key="4">
    <source>
        <dbReference type="Proteomes" id="UP000286208"/>
    </source>
</evidence>
<organism evidence="3 4">
    <name type="scientific">Prescottella agglutinans</name>
    <dbReference type="NCBI Taxonomy" id="1644129"/>
    <lineage>
        <taxon>Bacteria</taxon>
        <taxon>Bacillati</taxon>
        <taxon>Actinomycetota</taxon>
        <taxon>Actinomycetes</taxon>
        <taxon>Mycobacteriales</taxon>
        <taxon>Nocardiaceae</taxon>
        <taxon>Prescottella</taxon>
    </lineage>
</organism>
<proteinExistence type="inferred from homology"/>
<evidence type="ECO:0000259" key="2">
    <source>
        <dbReference type="Pfam" id="PF08327"/>
    </source>
</evidence>
<evidence type="ECO:0000313" key="3">
    <source>
        <dbReference type="EMBL" id="RVW07321.1"/>
    </source>
</evidence>
<feature type="domain" description="Activator of Hsp90 ATPase homologue 1/2-like C-terminal" evidence="2">
    <location>
        <begin position="14"/>
        <end position="148"/>
    </location>
</feature>
<dbReference type="EMBL" id="RKLP01000013">
    <property type="protein sequence ID" value="RVW07321.1"/>
    <property type="molecule type" value="Genomic_DNA"/>
</dbReference>
<reference evidence="3 4" key="1">
    <citation type="submission" date="2018-11" db="EMBL/GenBank/DDBJ databases">
        <title>Rhodococcus spongicola sp. nov. and Rhodococcus xishaensis sp. nov. from marine sponges.</title>
        <authorList>
            <person name="Li L."/>
            <person name="Lin H.W."/>
        </authorList>
    </citation>
    <scope>NUCLEOTIDE SEQUENCE [LARGE SCALE GENOMIC DNA]</scope>
    <source>
        <strain evidence="3 4">CCTCC AB2014297</strain>
    </source>
</reference>
<gene>
    <name evidence="3" type="ORF">EGT67_22530</name>
</gene>
<dbReference type="OrthoDB" id="9803476at2"/>
<sequence length="155" mass="17622">MEYGRIERSLYIEATPDVVYEVISSPEHLQEWWPDEVVDLEPVPGSVGELVWGDRTSPDGHVARITVVDAQPPRLFAFRWAHLTDEAAVPDNSLLVTFELTPSGEGTTVRMTETGFREMGWEIAVLEEQFNSHIEGWHRYLPRLVEYAGRLGASR</sequence>
<evidence type="ECO:0000256" key="1">
    <source>
        <dbReference type="ARBA" id="ARBA00006817"/>
    </source>
</evidence>
<keyword evidence="4" id="KW-1185">Reference proteome</keyword>
<protein>
    <submittedName>
        <fullName evidence="3">Polyketide cyclase</fullName>
    </submittedName>
</protein>
<dbReference type="InterPro" id="IPR013538">
    <property type="entry name" value="ASHA1/2-like_C"/>
</dbReference>
<dbReference type="AlphaFoldDB" id="A0A3S3ACY5"/>
<comment type="caution">
    <text evidence="3">The sequence shown here is derived from an EMBL/GenBank/DDBJ whole genome shotgun (WGS) entry which is preliminary data.</text>
</comment>